<comment type="caution">
    <text evidence="1">The sequence shown here is derived from an EMBL/GenBank/DDBJ whole genome shotgun (WGS) entry which is preliminary data.</text>
</comment>
<keyword evidence="2" id="KW-1185">Reference proteome</keyword>
<reference evidence="2" key="1">
    <citation type="journal article" date="2019" name="Int. J. Syst. Evol. Microbiol.">
        <title>The Global Catalogue of Microorganisms (GCM) 10K type strain sequencing project: providing services to taxonomists for standard genome sequencing and annotation.</title>
        <authorList>
            <consortium name="The Broad Institute Genomics Platform"/>
            <consortium name="The Broad Institute Genome Sequencing Center for Infectious Disease"/>
            <person name="Wu L."/>
            <person name="Ma J."/>
        </authorList>
    </citation>
    <scope>NUCLEOTIDE SEQUENCE [LARGE SCALE GENOMIC DNA]</scope>
    <source>
        <strain evidence="2">JCM 11590</strain>
    </source>
</reference>
<protein>
    <submittedName>
        <fullName evidence="1">Uncharacterized protein</fullName>
    </submittedName>
</protein>
<sequence>MELDLDAALIVAVDFFVGRAGDHGGLLAQHPGFGVAQGWAVRGVPGGGLEVVAVALGEGCFPLPLRGRGRIIGVRRFCAGYGLFQNLGLFAFMVDLGNQPEVVPAVAGVALEFDEVAAAQGRLVAVGSG</sequence>
<proteinExistence type="predicted"/>
<dbReference type="EMBL" id="BMNN01000003">
    <property type="protein sequence ID" value="GGJ00364.1"/>
    <property type="molecule type" value="Genomic_DNA"/>
</dbReference>
<gene>
    <name evidence="1" type="ORF">GCM10009083_16410</name>
</gene>
<evidence type="ECO:0000313" key="2">
    <source>
        <dbReference type="Proteomes" id="UP000633263"/>
    </source>
</evidence>
<dbReference type="Proteomes" id="UP000633263">
    <property type="component" value="Unassembled WGS sequence"/>
</dbReference>
<organism evidence="1 2">
    <name type="scientific">Halopseudomonas pertucinogena</name>
    <dbReference type="NCBI Taxonomy" id="86175"/>
    <lineage>
        <taxon>Bacteria</taxon>
        <taxon>Pseudomonadati</taxon>
        <taxon>Pseudomonadota</taxon>
        <taxon>Gammaproteobacteria</taxon>
        <taxon>Pseudomonadales</taxon>
        <taxon>Pseudomonadaceae</taxon>
        <taxon>Halopseudomonas</taxon>
    </lineage>
</organism>
<accession>A0ABQ2CPY5</accession>
<evidence type="ECO:0000313" key="1">
    <source>
        <dbReference type="EMBL" id="GGJ00364.1"/>
    </source>
</evidence>
<name>A0ABQ2CPY5_9GAMM</name>